<evidence type="ECO:0000313" key="1">
    <source>
        <dbReference type="EMBL" id="GAJ07651.1"/>
    </source>
</evidence>
<proteinExistence type="predicted"/>
<feature type="non-terminal residue" evidence="1">
    <location>
        <position position="1"/>
    </location>
</feature>
<organism evidence="1">
    <name type="scientific">marine sediment metagenome</name>
    <dbReference type="NCBI Taxonomy" id="412755"/>
    <lineage>
        <taxon>unclassified sequences</taxon>
        <taxon>metagenomes</taxon>
        <taxon>ecological metagenomes</taxon>
    </lineage>
</organism>
<name>X1V629_9ZZZZ</name>
<dbReference type="AlphaFoldDB" id="X1V629"/>
<gene>
    <name evidence="1" type="ORF">S12H4_54127</name>
</gene>
<comment type="caution">
    <text evidence="1">The sequence shown here is derived from an EMBL/GenBank/DDBJ whole genome shotgun (WGS) entry which is preliminary data.</text>
</comment>
<feature type="non-terminal residue" evidence="1">
    <location>
        <position position="230"/>
    </location>
</feature>
<accession>X1V629</accession>
<sequence length="230" mass="26091">VFNGTVPGYYYDPATYAQAERKPAGEELQLVVNALKWAGAARLSQRPTAEVEQARKGLEEALALDELRSLLPTPAWFGAEMLTGSYLPRQPVTELGGRFFITYDSMTWRGYKLRGASAEEDIEFFRRRLRLDVLQLKWLGVTDIIYWTDVSGDRVYHNTDVPDSNLRYPHFDPLGMLVEIADAEGMRVWAGWHSCARSEEFAQKYCAKDGQGNLYQYGGRSYVEDLLSAT</sequence>
<dbReference type="EMBL" id="BARW01034552">
    <property type="protein sequence ID" value="GAJ07651.1"/>
    <property type="molecule type" value="Genomic_DNA"/>
</dbReference>
<reference evidence="1" key="1">
    <citation type="journal article" date="2014" name="Front. Microbiol.">
        <title>High frequency of phylogenetically diverse reductive dehalogenase-homologous genes in deep subseafloor sedimentary metagenomes.</title>
        <authorList>
            <person name="Kawai M."/>
            <person name="Futagami T."/>
            <person name="Toyoda A."/>
            <person name="Takaki Y."/>
            <person name="Nishi S."/>
            <person name="Hori S."/>
            <person name="Arai W."/>
            <person name="Tsubouchi T."/>
            <person name="Morono Y."/>
            <person name="Uchiyama I."/>
            <person name="Ito T."/>
            <person name="Fujiyama A."/>
            <person name="Inagaki F."/>
            <person name="Takami H."/>
        </authorList>
    </citation>
    <scope>NUCLEOTIDE SEQUENCE</scope>
    <source>
        <strain evidence="1">Expedition CK06-06</strain>
    </source>
</reference>
<protein>
    <submittedName>
        <fullName evidence="1">Uncharacterized protein</fullName>
    </submittedName>
</protein>